<dbReference type="PROSITE" id="PS00498">
    <property type="entry name" value="TYROSINASE_2"/>
    <property type="match status" value="1"/>
</dbReference>
<dbReference type="PANTHER" id="PTHR11474:SF126">
    <property type="entry name" value="TYROSINASE-LIKE PROTEIN TYR-1-RELATED"/>
    <property type="match status" value="1"/>
</dbReference>
<dbReference type="InParanoid" id="A0A136IKH1"/>
<dbReference type="STRING" id="196109.A0A136IKH1"/>
<dbReference type="SUPFAM" id="SSF48056">
    <property type="entry name" value="Di-copper centre-containing domain"/>
    <property type="match status" value="1"/>
</dbReference>
<evidence type="ECO:0000256" key="3">
    <source>
        <dbReference type="SAM" id="SignalP"/>
    </source>
</evidence>
<feature type="chain" id="PRO_5007292741" description="Tyrosinase copper-binding domain-containing protein" evidence="3">
    <location>
        <begin position="19"/>
        <end position="376"/>
    </location>
</feature>
<sequence length="376" mass="41166">MHFLQILALALPIGHAVAAPVADATTDDASADSFASSDASTDSFAGPGCGPRNQLVRREWRTLSTRDKQRYISAVQCLQTKAPQLASRYAASKSRFDDFQASHVDLTPNIHWNAPFLPWHRYFIHLYERELRTTCGYTGAQPYWNWSLDANNEADVLKSPVFDPVTGFGGNGPYIPDAEAAVFPNLPFVVPGRSGGGCVPNGPFAKRNISLALGATLAYDPHCMRRDVSPLVVSRAGNQGVVNNALASPNFYEFNKRVQGGLLPDQLTLHASVHIGVGGNTGDIANVNSSPGDPLFYLHHANLDRIWEQWQAKSPANRNDFFGPDKEWAYPFNFFGDIPYTNVTAEFQVGVGGLGAPLKVRDLLSPTRGPLCYRYE</sequence>
<dbReference type="GO" id="GO:0046872">
    <property type="term" value="F:metal ion binding"/>
    <property type="evidence" value="ECO:0007669"/>
    <property type="project" value="UniProtKB-KW"/>
</dbReference>
<dbReference type="InterPro" id="IPR002227">
    <property type="entry name" value="Tyrosinase_Cu-bd"/>
</dbReference>
<dbReference type="InterPro" id="IPR050316">
    <property type="entry name" value="Tyrosinase/Hemocyanin"/>
</dbReference>
<keyword evidence="1" id="KW-0479">Metal-binding</keyword>
<keyword evidence="6" id="KW-1185">Reference proteome</keyword>
<dbReference type="EMBL" id="KQ964281">
    <property type="protein sequence ID" value="KXJ85456.1"/>
    <property type="molecule type" value="Genomic_DNA"/>
</dbReference>
<keyword evidence="2" id="KW-0186">Copper</keyword>
<dbReference type="PRINTS" id="PR00092">
    <property type="entry name" value="TYROSINASE"/>
</dbReference>
<name>A0A136IKH1_9PEZI</name>
<feature type="domain" description="Tyrosinase copper-binding" evidence="4">
    <location>
        <begin position="293"/>
        <end position="304"/>
    </location>
</feature>
<dbReference type="Gene3D" id="1.10.1280.10">
    <property type="entry name" value="Di-copper center containing domain from catechol oxidase"/>
    <property type="match status" value="1"/>
</dbReference>
<dbReference type="Proteomes" id="UP000070501">
    <property type="component" value="Unassembled WGS sequence"/>
</dbReference>
<evidence type="ECO:0000313" key="6">
    <source>
        <dbReference type="Proteomes" id="UP000070501"/>
    </source>
</evidence>
<dbReference type="GO" id="GO:0016491">
    <property type="term" value="F:oxidoreductase activity"/>
    <property type="evidence" value="ECO:0007669"/>
    <property type="project" value="InterPro"/>
</dbReference>
<evidence type="ECO:0000256" key="1">
    <source>
        <dbReference type="ARBA" id="ARBA00022723"/>
    </source>
</evidence>
<evidence type="ECO:0000313" key="5">
    <source>
        <dbReference type="EMBL" id="KXJ85456.1"/>
    </source>
</evidence>
<reference evidence="6" key="1">
    <citation type="submission" date="2016-02" db="EMBL/GenBank/DDBJ databases">
        <title>Draft genome sequence of Microdochium bolleyi, a fungal endophyte of beachgrass.</title>
        <authorList>
            <consortium name="DOE Joint Genome Institute"/>
            <person name="David A.S."/>
            <person name="May G."/>
            <person name="Haridas S."/>
            <person name="Lim J."/>
            <person name="Wang M."/>
            <person name="Labutti K."/>
            <person name="Lipzen A."/>
            <person name="Barry K."/>
            <person name="Grigoriev I.V."/>
        </authorList>
    </citation>
    <scope>NUCLEOTIDE SEQUENCE [LARGE SCALE GENOMIC DNA]</scope>
    <source>
        <strain evidence="6">J235TASD1</strain>
    </source>
</reference>
<dbReference type="OrthoDB" id="6132182at2759"/>
<evidence type="ECO:0000256" key="2">
    <source>
        <dbReference type="ARBA" id="ARBA00023008"/>
    </source>
</evidence>
<dbReference type="PANTHER" id="PTHR11474">
    <property type="entry name" value="TYROSINASE FAMILY MEMBER"/>
    <property type="match status" value="1"/>
</dbReference>
<keyword evidence="3" id="KW-0732">Signal</keyword>
<dbReference type="InterPro" id="IPR008922">
    <property type="entry name" value="Di-copper_centre_dom_sf"/>
</dbReference>
<accession>A0A136IKH1</accession>
<dbReference type="AlphaFoldDB" id="A0A136IKH1"/>
<gene>
    <name evidence="5" type="ORF">Micbo1qcDRAFT_154193</name>
</gene>
<protein>
    <recommendedName>
        <fullName evidence="4">Tyrosinase copper-binding domain-containing protein</fullName>
    </recommendedName>
</protein>
<evidence type="ECO:0000259" key="4">
    <source>
        <dbReference type="PROSITE" id="PS00498"/>
    </source>
</evidence>
<organism evidence="5 6">
    <name type="scientific">Microdochium bolleyi</name>
    <dbReference type="NCBI Taxonomy" id="196109"/>
    <lineage>
        <taxon>Eukaryota</taxon>
        <taxon>Fungi</taxon>
        <taxon>Dikarya</taxon>
        <taxon>Ascomycota</taxon>
        <taxon>Pezizomycotina</taxon>
        <taxon>Sordariomycetes</taxon>
        <taxon>Xylariomycetidae</taxon>
        <taxon>Xylariales</taxon>
        <taxon>Microdochiaceae</taxon>
        <taxon>Microdochium</taxon>
    </lineage>
</organism>
<dbReference type="Pfam" id="PF00264">
    <property type="entry name" value="Tyrosinase"/>
    <property type="match status" value="1"/>
</dbReference>
<feature type="signal peptide" evidence="3">
    <location>
        <begin position="1"/>
        <end position="18"/>
    </location>
</feature>
<proteinExistence type="predicted"/>